<dbReference type="PANTHER" id="PTHR34388">
    <property type="entry name" value="DNA POLYMERASE III SUBUNIT DELTA"/>
    <property type="match status" value="1"/>
</dbReference>
<dbReference type="Gene3D" id="3.40.50.300">
    <property type="entry name" value="P-loop containing nucleotide triphosphate hydrolases"/>
    <property type="match status" value="1"/>
</dbReference>
<dbReference type="InterPro" id="IPR027417">
    <property type="entry name" value="P-loop_NTPase"/>
</dbReference>
<feature type="domain" description="DNA polymerase III delta N-terminal" evidence="9">
    <location>
        <begin position="28"/>
        <end position="136"/>
    </location>
</feature>
<evidence type="ECO:0000256" key="7">
    <source>
        <dbReference type="ARBA" id="ARBA00034754"/>
    </source>
</evidence>
<dbReference type="GO" id="GO:0003677">
    <property type="term" value="F:DNA binding"/>
    <property type="evidence" value="ECO:0007669"/>
    <property type="project" value="InterPro"/>
</dbReference>
<feature type="domain" description="DNA polymerase III delta subunit-like C-terminal" evidence="10">
    <location>
        <begin position="223"/>
        <end position="342"/>
    </location>
</feature>
<protein>
    <recommendedName>
        <fullName evidence="2">DNA polymerase III subunit delta</fullName>
        <ecNumber evidence="1">2.7.7.7</ecNumber>
    </recommendedName>
</protein>
<name>A0A9D1IPB5_9FIRM</name>
<dbReference type="InterPro" id="IPR010372">
    <property type="entry name" value="DNA_pol3_delta_N"/>
</dbReference>
<evidence type="ECO:0000256" key="3">
    <source>
        <dbReference type="ARBA" id="ARBA00022679"/>
    </source>
</evidence>
<comment type="catalytic activity">
    <reaction evidence="8">
        <text>DNA(n) + a 2'-deoxyribonucleoside 5'-triphosphate = DNA(n+1) + diphosphate</text>
        <dbReference type="Rhea" id="RHEA:22508"/>
        <dbReference type="Rhea" id="RHEA-COMP:17339"/>
        <dbReference type="Rhea" id="RHEA-COMP:17340"/>
        <dbReference type="ChEBI" id="CHEBI:33019"/>
        <dbReference type="ChEBI" id="CHEBI:61560"/>
        <dbReference type="ChEBI" id="CHEBI:173112"/>
        <dbReference type="EC" id="2.7.7.7"/>
    </reaction>
</comment>
<dbReference type="SUPFAM" id="SSF52540">
    <property type="entry name" value="P-loop containing nucleoside triphosphate hydrolases"/>
    <property type="match status" value="1"/>
</dbReference>
<evidence type="ECO:0000313" key="11">
    <source>
        <dbReference type="EMBL" id="HIU40922.1"/>
    </source>
</evidence>
<evidence type="ECO:0000256" key="1">
    <source>
        <dbReference type="ARBA" id="ARBA00012417"/>
    </source>
</evidence>
<evidence type="ECO:0000313" key="12">
    <source>
        <dbReference type="Proteomes" id="UP000824082"/>
    </source>
</evidence>
<evidence type="ECO:0000256" key="5">
    <source>
        <dbReference type="ARBA" id="ARBA00022705"/>
    </source>
</evidence>
<keyword evidence="6" id="KW-0239">DNA-directed DNA polymerase</keyword>
<dbReference type="Pfam" id="PF06144">
    <property type="entry name" value="DNA_pol3_delta"/>
    <property type="match status" value="1"/>
</dbReference>
<keyword evidence="3 11" id="KW-0808">Transferase</keyword>
<evidence type="ECO:0000256" key="4">
    <source>
        <dbReference type="ARBA" id="ARBA00022695"/>
    </source>
</evidence>
<dbReference type="SUPFAM" id="SSF48019">
    <property type="entry name" value="post-AAA+ oligomerization domain-like"/>
    <property type="match status" value="1"/>
</dbReference>
<gene>
    <name evidence="11" type="primary">holA</name>
    <name evidence="11" type="ORF">IAD19_00010</name>
</gene>
<organism evidence="11 12">
    <name type="scientific">Candidatus Egerieicola faecale</name>
    <dbReference type="NCBI Taxonomy" id="2840774"/>
    <lineage>
        <taxon>Bacteria</taxon>
        <taxon>Bacillati</taxon>
        <taxon>Bacillota</taxon>
        <taxon>Clostridia</taxon>
        <taxon>Eubacteriales</taxon>
        <taxon>Oscillospiraceae</taxon>
        <taxon>Oscillospiraceae incertae sedis</taxon>
        <taxon>Candidatus Egerieicola</taxon>
    </lineage>
</organism>
<dbReference type="Proteomes" id="UP000824082">
    <property type="component" value="Unassembled WGS sequence"/>
</dbReference>
<dbReference type="EC" id="2.7.7.7" evidence="1"/>
<dbReference type="AlphaFoldDB" id="A0A9D1IPB5"/>
<dbReference type="Gene3D" id="1.10.8.60">
    <property type="match status" value="1"/>
</dbReference>
<sequence>MAKKTSAANVTSAQLNSRLKKGELLPVYLLYGPEQGLLQAMAQRLMEAAVPRESQPMLLTRLEGDKLAMDQLIALCRTVPFLGERRCVVVSDFALDKLGKADGEGMKQLLKAPSPFTVLLLAYSDPELDLTKAKWKPYLEEIKKVGVVCEFAHKTPSELNKALCAYCAKRGGNLPSSTAAFLVDRCGVEYSLLTAEADKLLAYAHGREITEEDVEQLCSKTIERSAFDLAAALVEGRAKDAFTMLEELFALQQKPVMILGAVSASFLDLYRLRLALDSGRSVSQLAQDFGYRSSWRLERMVRQAGRYPLKRIQNCVLALAEADKLLKSSKMEDSVILETAMGKMLSNF</sequence>
<comment type="caution">
    <text evidence="11">The sequence shown here is derived from an EMBL/GenBank/DDBJ whole genome shotgun (WGS) entry which is preliminary data.</text>
</comment>
<comment type="similarity">
    <text evidence="7">Belongs to the DNA polymerase HolA subunit family.</text>
</comment>
<evidence type="ECO:0000256" key="8">
    <source>
        <dbReference type="ARBA" id="ARBA00049244"/>
    </source>
</evidence>
<keyword evidence="4 11" id="KW-0548">Nucleotidyltransferase</keyword>
<evidence type="ECO:0000259" key="10">
    <source>
        <dbReference type="Pfam" id="PF21694"/>
    </source>
</evidence>
<reference evidence="11" key="1">
    <citation type="submission" date="2020-10" db="EMBL/GenBank/DDBJ databases">
        <authorList>
            <person name="Gilroy R."/>
        </authorList>
    </citation>
    <scope>NUCLEOTIDE SEQUENCE</scope>
    <source>
        <strain evidence="11">4509</strain>
    </source>
</reference>
<dbReference type="GO" id="GO:0009360">
    <property type="term" value="C:DNA polymerase III complex"/>
    <property type="evidence" value="ECO:0007669"/>
    <property type="project" value="InterPro"/>
</dbReference>
<dbReference type="InterPro" id="IPR005790">
    <property type="entry name" value="DNA_polIII_delta"/>
</dbReference>
<dbReference type="InterPro" id="IPR048466">
    <property type="entry name" value="DNA_pol3_delta-like_C"/>
</dbReference>
<dbReference type="InterPro" id="IPR008921">
    <property type="entry name" value="DNA_pol3_clamp-load_cplx_C"/>
</dbReference>
<dbReference type="Pfam" id="PF21694">
    <property type="entry name" value="DNA_pol3_delta_C"/>
    <property type="match status" value="1"/>
</dbReference>
<dbReference type="Gene3D" id="1.20.272.10">
    <property type="match status" value="1"/>
</dbReference>
<evidence type="ECO:0000259" key="9">
    <source>
        <dbReference type="Pfam" id="PF06144"/>
    </source>
</evidence>
<dbReference type="GO" id="GO:0006261">
    <property type="term" value="P:DNA-templated DNA replication"/>
    <property type="evidence" value="ECO:0007669"/>
    <property type="project" value="TreeGrafter"/>
</dbReference>
<evidence type="ECO:0000256" key="2">
    <source>
        <dbReference type="ARBA" id="ARBA00017703"/>
    </source>
</evidence>
<dbReference type="NCBIfam" id="TIGR01128">
    <property type="entry name" value="holA"/>
    <property type="match status" value="1"/>
</dbReference>
<dbReference type="EMBL" id="DVMX01000001">
    <property type="protein sequence ID" value="HIU40922.1"/>
    <property type="molecule type" value="Genomic_DNA"/>
</dbReference>
<dbReference type="PANTHER" id="PTHR34388:SF1">
    <property type="entry name" value="DNA POLYMERASE III SUBUNIT DELTA"/>
    <property type="match status" value="1"/>
</dbReference>
<proteinExistence type="inferred from homology"/>
<reference evidence="11" key="2">
    <citation type="journal article" date="2021" name="PeerJ">
        <title>Extensive microbial diversity within the chicken gut microbiome revealed by metagenomics and culture.</title>
        <authorList>
            <person name="Gilroy R."/>
            <person name="Ravi A."/>
            <person name="Getino M."/>
            <person name="Pursley I."/>
            <person name="Horton D.L."/>
            <person name="Alikhan N.F."/>
            <person name="Baker D."/>
            <person name="Gharbi K."/>
            <person name="Hall N."/>
            <person name="Watson M."/>
            <person name="Adriaenssens E.M."/>
            <person name="Foster-Nyarko E."/>
            <person name="Jarju S."/>
            <person name="Secka A."/>
            <person name="Antonio M."/>
            <person name="Oren A."/>
            <person name="Chaudhuri R.R."/>
            <person name="La Ragione R."/>
            <person name="Hildebrand F."/>
            <person name="Pallen M.J."/>
        </authorList>
    </citation>
    <scope>NUCLEOTIDE SEQUENCE</scope>
    <source>
        <strain evidence="11">4509</strain>
    </source>
</reference>
<accession>A0A9D1IPB5</accession>
<evidence type="ECO:0000256" key="6">
    <source>
        <dbReference type="ARBA" id="ARBA00022932"/>
    </source>
</evidence>
<keyword evidence="5" id="KW-0235">DNA replication</keyword>
<dbReference type="GO" id="GO:0003887">
    <property type="term" value="F:DNA-directed DNA polymerase activity"/>
    <property type="evidence" value="ECO:0007669"/>
    <property type="project" value="UniProtKB-KW"/>
</dbReference>